<evidence type="ECO:0000313" key="1">
    <source>
        <dbReference type="EMBL" id="MDW0114408.1"/>
    </source>
</evidence>
<dbReference type="EMBL" id="JAUBDI010000016">
    <property type="protein sequence ID" value="MDW0114408.1"/>
    <property type="molecule type" value="Genomic_DNA"/>
</dbReference>
<organism evidence="1 2">
    <name type="scientific">Sporosarcina saromensis</name>
    <dbReference type="NCBI Taxonomy" id="359365"/>
    <lineage>
        <taxon>Bacteria</taxon>
        <taxon>Bacillati</taxon>
        <taxon>Bacillota</taxon>
        <taxon>Bacilli</taxon>
        <taxon>Bacillales</taxon>
        <taxon>Caryophanaceae</taxon>
        <taxon>Sporosarcina</taxon>
    </lineage>
</organism>
<dbReference type="Proteomes" id="UP001282284">
    <property type="component" value="Unassembled WGS sequence"/>
</dbReference>
<keyword evidence="2" id="KW-1185">Reference proteome</keyword>
<sequence length="52" mass="5993">MYKESYVKANCIASVDKTAFISEDYIGEMARVDLNNAQSKIKEFINSDEEPW</sequence>
<proteinExistence type="predicted"/>
<name>A0ABU4GBT8_9BACL</name>
<gene>
    <name evidence="1" type="ORF">QT711_14515</name>
</gene>
<protein>
    <submittedName>
        <fullName evidence="1">Uncharacterized protein</fullName>
    </submittedName>
</protein>
<reference evidence="1 2" key="1">
    <citation type="submission" date="2023-06" db="EMBL/GenBank/DDBJ databases">
        <title>Sporosarcina sp. nov., isolated from Korean traditional fermented seafood 'Jeotgal'.</title>
        <authorList>
            <person name="Yang A.I."/>
            <person name="Shin N.-R."/>
        </authorList>
    </citation>
    <scope>NUCLEOTIDE SEQUENCE [LARGE SCALE GENOMIC DNA]</scope>
    <source>
        <strain evidence="1 2">KCTC13119</strain>
    </source>
</reference>
<accession>A0ABU4GBT8</accession>
<comment type="caution">
    <text evidence="1">The sequence shown here is derived from an EMBL/GenBank/DDBJ whole genome shotgun (WGS) entry which is preliminary data.</text>
</comment>
<evidence type="ECO:0000313" key="2">
    <source>
        <dbReference type="Proteomes" id="UP001282284"/>
    </source>
</evidence>